<evidence type="ECO:0000256" key="2">
    <source>
        <dbReference type="ARBA" id="ARBA00022475"/>
    </source>
</evidence>
<comment type="cofactor">
    <cofactor evidence="6">
        <name>Zn(2+)</name>
        <dbReference type="ChEBI" id="CHEBI:29105"/>
    </cofactor>
</comment>
<evidence type="ECO:0000256" key="6">
    <source>
        <dbReference type="HAMAP-Rule" id="MF_01871"/>
    </source>
</evidence>
<dbReference type="STRING" id="1305731.GCA_000934705_01173"/>
<evidence type="ECO:0000313" key="7">
    <source>
        <dbReference type="EMBL" id="KPQ30048.1"/>
    </source>
</evidence>
<comment type="function">
    <text evidence="6">Part of an energy-coupled inorganic carbon pump.</text>
</comment>
<keyword evidence="3 6" id="KW-0479">Metal-binding</keyword>
<keyword evidence="4 6" id="KW-0862">Zinc</keyword>
<accession>A0A0P7Z6B2</accession>
<dbReference type="PANTHER" id="PTHR38344">
    <property type="entry name" value="UPF0753 PROTEIN AQ_863"/>
    <property type="match status" value="1"/>
</dbReference>
<protein>
    <recommendedName>
        <fullName evidence="6">Probable inorganic carbon transporter subunit DabA</fullName>
    </recommendedName>
</protein>
<comment type="similarity">
    <text evidence="6">Belongs to the inorganic carbon transporter (TC 9.A.2) DabA family.</text>
</comment>
<feature type="binding site" evidence="6">
    <location>
        <position position="513"/>
    </location>
    <ligand>
        <name>Zn(2+)</name>
        <dbReference type="ChEBI" id="CHEBI:29105"/>
    </ligand>
</feature>
<proteinExistence type="inferred from homology"/>
<name>A0A0P7Z6B2_9GAMM</name>
<keyword evidence="5 6" id="KW-0472">Membrane</keyword>
<evidence type="ECO:0000256" key="4">
    <source>
        <dbReference type="ARBA" id="ARBA00022833"/>
    </source>
</evidence>
<organism evidence="7 8">
    <name type="scientific">Marinobacter excellens HL-55</name>
    <dbReference type="NCBI Taxonomy" id="1305731"/>
    <lineage>
        <taxon>Bacteria</taxon>
        <taxon>Pseudomonadati</taxon>
        <taxon>Pseudomonadota</taxon>
        <taxon>Gammaproteobacteria</taxon>
        <taxon>Pseudomonadales</taxon>
        <taxon>Marinobacteraceae</taxon>
        <taxon>Marinobacter</taxon>
    </lineage>
</organism>
<dbReference type="PANTHER" id="PTHR38344:SF1">
    <property type="entry name" value="INORGANIC CARBON TRANSPORTER SUBUNIT DABA-RELATED"/>
    <property type="match status" value="1"/>
</dbReference>
<evidence type="ECO:0000256" key="5">
    <source>
        <dbReference type="ARBA" id="ARBA00023136"/>
    </source>
</evidence>
<dbReference type="Pfam" id="PF10070">
    <property type="entry name" value="DabA"/>
    <property type="match status" value="1"/>
</dbReference>
<evidence type="ECO:0000313" key="8">
    <source>
        <dbReference type="Proteomes" id="UP000050416"/>
    </source>
</evidence>
<feature type="binding site" evidence="6">
    <location>
        <position position="330"/>
    </location>
    <ligand>
        <name>Zn(2+)</name>
        <dbReference type="ChEBI" id="CHEBI:29105"/>
    </ligand>
</feature>
<dbReference type="GO" id="GO:0005886">
    <property type="term" value="C:plasma membrane"/>
    <property type="evidence" value="ECO:0007669"/>
    <property type="project" value="UniProtKB-SubCell"/>
</dbReference>
<comment type="caution">
    <text evidence="7">The sequence shown here is derived from an EMBL/GenBank/DDBJ whole genome shotgun (WGS) entry which is preliminary data.</text>
</comment>
<comment type="subunit">
    <text evidence="6">Forms a complex with DabB.</text>
</comment>
<dbReference type="Proteomes" id="UP000050416">
    <property type="component" value="Unassembled WGS sequence"/>
</dbReference>
<feature type="binding site" evidence="6">
    <location>
        <position position="498"/>
    </location>
    <ligand>
        <name>Zn(2+)</name>
        <dbReference type="ChEBI" id="CHEBI:29105"/>
    </ligand>
</feature>
<gene>
    <name evidence="6" type="primary">dabA</name>
    <name evidence="7" type="ORF">HLUCCX14_02915</name>
</gene>
<evidence type="ECO:0000256" key="3">
    <source>
        <dbReference type="ARBA" id="ARBA00022723"/>
    </source>
</evidence>
<dbReference type="InterPro" id="IPR018752">
    <property type="entry name" value="DabA"/>
</dbReference>
<dbReference type="AlphaFoldDB" id="A0A0P7Z6B2"/>
<dbReference type="PATRIC" id="fig|1305731.5.peg.2490"/>
<feature type="binding site" evidence="6">
    <location>
        <position position="332"/>
    </location>
    <ligand>
        <name>Zn(2+)</name>
        <dbReference type="ChEBI" id="CHEBI:29105"/>
    </ligand>
</feature>
<sequence>MTASVSSRLAEPRAVGKNHEILTTLIAACERIAPTWPLDRWIAVNPWWGHRHQAIEKADTELCTRANIGLLMPEDFYLDAWQGSRIRECDLLAAAGERQSHASAAQLVNQLRTARRPQAGSRSSLACGGNLDSINRLLGDLCARYFDKRQGRWRADIGDQNLYQYWLGQQSLGGGSTAGDSEDRLADLPADWEQAAIFVATELACAGTPLGALVHKLLLRLPGWASWCRGEDWRAGLEGQVLYLCPQLATILLVYEWLAVIELSERDLNAWQLWSVGATNDAAGDSKHILWIWHRAYEMAWQRQFLERWQSKPKPEKPETAAPEVQAAFCIDVRSEVFRRHLESAYPKAETLGVAGFFGMPVVHQTLGPSSDEAHLPGLLAPVYRFGETQGSHAADLALNRQLDRREQVRESVRSAKYSSLSTFTLVETTGLAWAWKLVRDSLHRNQPKQPRSPEGRLFHCHGGDPLSDRERVDLAESLLRAMSLTRRFASVLLLVGHGAHTDNNPNQAGLACGACGGKNGGVNASIAADLLNDRSVRAGLAQRGIVLPESTLVLAAEHCTVTDDVRIFEGKGIPQSHQRIYDTLVNQLRSAGSACRRERATALKLNGHSDQQLHAEMQRRTHNWAEVRPEWGLANNAAMIIGPRHATRELNLGGRCFLHEYNPELDTNGSVLSALMSAPMVVANWINLQYFASVSEPGVYGAGNKLLHSVVGGNLGVIEGNGADLSIGLPMQSVHDGERWRHEPMRLTVLIDAPAARIEQVLSAHPDVRALVDNQWLWLWRVADTGIEQYCARDWQAI</sequence>
<evidence type="ECO:0000256" key="1">
    <source>
        <dbReference type="ARBA" id="ARBA00022448"/>
    </source>
</evidence>
<keyword evidence="1 6" id="KW-0813">Transport</keyword>
<keyword evidence="2 6" id="KW-1003">Cell membrane</keyword>
<reference evidence="7 8" key="1">
    <citation type="submission" date="2015-09" db="EMBL/GenBank/DDBJ databases">
        <title>Identification and resolution of microdiversity through metagenomic sequencing of parallel consortia.</title>
        <authorList>
            <person name="Nelson W.C."/>
            <person name="Romine M.F."/>
            <person name="Lindemann S.R."/>
        </authorList>
    </citation>
    <scope>NUCLEOTIDE SEQUENCE [LARGE SCALE GENOMIC DNA]</scope>
    <source>
        <strain evidence="7">HL-55</strain>
    </source>
</reference>
<dbReference type="EMBL" id="LJZQ01000003">
    <property type="protein sequence ID" value="KPQ30048.1"/>
    <property type="molecule type" value="Genomic_DNA"/>
</dbReference>
<dbReference type="OrthoDB" id="9805101at2"/>
<comment type="subcellular location">
    <subcellularLocation>
        <location evidence="6">Cell membrane</location>
        <topology evidence="6">Peripheral membrane protein</topology>
    </subcellularLocation>
</comment>
<dbReference type="HAMAP" id="MF_01871">
    <property type="entry name" value="DabA"/>
    <property type="match status" value="1"/>
</dbReference>
<dbReference type="GO" id="GO:0008270">
    <property type="term" value="F:zinc ion binding"/>
    <property type="evidence" value="ECO:0007669"/>
    <property type="project" value="UniProtKB-UniRule"/>
</dbReference>